<proteinExistence type="predicted"/>
<sequence length="508" mass="52670">MWTVAATEPSSNPPSDDEAGGAVRSRVSYLGRADHDLGTKSALAIVTKVSPGLATLTTNLLVGRLGGAHLLGLTQTAISTAALTSLAYPGPAASAASRFVAASVAAGDPEKARVVASYLARRVVFAIVCLIGLVIGSSFLAGVDNTTVVVVSSVMTAGLSARIFVEGLHFGGGEGRRLAVGSLAVAAAGTAGSAILLLLGNRTPWVIVPVAVANVIFAVVTWPPRASGVLKRGERRAIRHFMIIAAFGTLASSGFVQLTTIVANASGGASFAGEYAAALTLTTPLAILATAISATLFPALSAMHAGSTADVVRHRVTEASSILTWLIATAVCTMIILAVPLVEFVWGSPYSNTWWILQFLLIGTLATTVAVPSVTALTSSSNKGMLISAGTSFFGALIGAITWLVLIPTAGERGVMIGCVVATVLTGLLPYVIVWRHYRMRWARSTIEVVGIVALSIGLGVLAREGLWNGFLAPVLALAVIVAWTVIRYRDVRRAWTVIGPRLKRKKT</sequence>
<dbReference type="Proteomes" id="UP000831467">
    <property type="component" value="Chromosome"/>
</dbReference>
<gene>
    <name evidence="8" type="ORF">KV394_09290</name>
</gene>
<feature type="transmembrane region" description="Helical" evidence="7">
    <location>
        <begin position="177"/>
        <end position="199"/>
    </location>
</feature>
<keyword evidence="4 7" id="KW-1133">Transmembrane helix</keyword>
<evidence type="ECO:0000256" key="6">
    <source>
        <dbReference type="SAM" id="MobiDB-lite"/>
    </source>
</evidence>
<keyword evidence="3 7" id="KW-0812">Transmembrane</keyword>
<dbReference type="PANTHER" id="PTHR30250:SF26">
    <property type="entry name" value="PSMA PROTEIN"/>
    <property type="match status" value="1"/>
</dbReference>
<feature type="transmembrane region" description="Helical" evidence="7">
    <location>
        <begin position="354"/>
        <end position="374"/>
    </location>
</feature>
<evidence type="ECO:0000256" key="4">
    <source>
        <dbReference type="ARBA" id="ARBA00022989"/>
    </source>
</evidence>
<evidence type="ECO:0000313" key="9">
    <source>
        <dbReference type="Proteomes" id="UP000831467"/>
    </source>
</evidence>
<dbReference type="PANTHER" id="PTHR30250">
    <property type="entry name" value="PST FAMILY PREDICTED COLANIC ACID TRANSPORTER"/>
    <property type="match status" value="1"/>
</dbReference>
<evidence type="ECO:0000256" key="1">
    <source>
        <dbReference type="ARBA" id="ARBA00004651"/>
    </source>
</evidence>
<organism evidence="8 9">
    <name type="scientific">Microbacterium sufflavum</name>
    <dbReference type="NCBI Taxonomy" id="2851649"/>
    <lineage>
        <taxon>Bacteria</taxon>
        <taxon>Bacillati</taxon>
        <taxon>Actinomycetota</taxon>
        <taxon>Actinomycetes</taxon>
        <taxon>Micrococcales</taxon>
        <taxon>Microbacteriaceae</taxon>
        <taxon>Microbacterium</taxon>
    </lineage>
</organism>
<reference evidence="8 9" key="1">
    <citation type="submission" date="2021-06" db="EMBL/GenBank/DDBJ databases">
        <title>Genome-based taxonomic framework of Microbacterium strains isolated from marine environment, the description of four new species and reclassification of four preexisting species.</title>
        <authorList>
            <person name="Lee S.D."/>
            <person name="Kim S.-M."/>
            <person name="Byeon Y.-S."/>
            <person name="Yang H.L."/>
            <person name="Kim I.S."/>
        </authorList>
    </citation>
    <scope>NUCLEOTIDE SEQUENCE [LARGE SCALE GENOMIC DNA]</scope>
    <source>
        <strain evidence="8 9">SSW1-51</strain>
    </source>
</reference>
<comment type="subcellular location">
    <subcellularLocation>
        <location evidence="1">Cell membrane</location>
        <topology evidence="1">Multi-pass membrane protein</topology>
    </subcellularLocation>
</comment>
<feature type="transmembrane region" description="Helical" evidence="7">
    <location>
        <begin position="123"/>
        <end position="141"/>
    </location>
</feature>
<evidence type="ECO:0000256" key="5">
    <source>
        <dbReference type="ARBA" id="ARBA00023136"/>
    </source>
</evidence>
<evidence type="ECO:0000256" key="7">
    <source>
        <dbReference type="SAM" id="Phobius"/>
    </source>
</evidence>
<dbReference type="RefSeq" id="WP_247981303.1">
    <property type="nucleotide sequence ID" value="NZ_CP078076.1"/>
</dbReference>
<feature type="transmembrane region" description="Helical" evidence="7">
    <location>
        <begin position="322"/>
        <end position="342"/>
    </location>
</feature>
<feature type="transmembrane region" description="Helical" evidence="7">
    <location>
        <begin position="414"/>
        <end position="434"/>
    </location>
</feature>
<feature type="transmembrane region" description="Helical" evidence="7">
    <location>
        <begin position="469"/>
        <end position="487"/>
    </location>
</feature>
<feature type="transmembrane region" description="Helical" evidence="7">
    <location>
        <begin position="386"/>
        <end position="408"/>
    </location>
</feature>
<feature type="transmembrane region" description="Helical" evidence="7">
    <location>
        <begin position="205"/>
        <end position="222"/>
    </location>
</feature>
<name>A0ABY4IET8_9MICO</name>
<keyword evidence="2" id="KW-1003">Cell membrane</keyword>
<dbReference type="EMBL" id="CP078076">
    <property type="protein sequence ID" value="UPL11295.1"/>
    <property type="molecule type" value="Genomic_DNA"/>
</dbReference>
<accession>A0ABY4IET8</accession>
<evidence type="ECO:0000313" key="8">
    <source>
        <dbReference type="EMBL" id="UPL11295.1"/>
    </source>
</evidence>
<feature type="transmembrane region" description="Helical" evidence="7">
    <location>
        <begin position="243"/>
        <end position="263"/>
    </location>
</feature>
<feature type="transmembrane region" description="Helical" evidence="7">
    <location>
        <begin position="147"/>
        <end position="165"/>
    </location>
</feature>
<feature type="region of interest" description="Disordered" evidence="6">
    <location>
        <begin position="1"/>
        <end position="22"/>
    </location>
</feature>
<evidence type="ECO:0000256" key="3">
    <source>
        <dbReference type="ARBA" id="ARBA00022692"/>
    </source>
</evidence>
<protein>
    <submittedName>
        <fullName evidence="8">Lipopolysaccharide biosynthesis protein</fullName>
    </submittedName>
</protein>
<feature type="transmembrane region" description="Helical" evidence="7">
    <location>
        <begin position="446"/>
        <end position="463"/>
    </location>
</feature>
<dbReference type="InterPro" id="IPR050833">
    <property type="entry name" value="Poly_Biosynth_Transport"/>
</dbReference>
<feature type="transmembrane region" description="Helical" evidence="7">
    <location>
        <begin position="275"/>
        <end position="301"/>
    </location>
</feature>
<evidence type="ECO:0000256" key="2">
    <source>
        <dbReference type="ARBA" id="ARBA00022475"/>
    </source>
</evidence>
<keyword evidence="5 7" id="KW-0472">Membrane</keyword>
<keyword evidence="9" id="KW-1185">Reference proteome</keyword>